<organism evidence="1">
    <name type="scientific">marine sediment metagenome</name>
    <dbReference type="NCBI Taxonomy" id="412755"/>
    <lineage>
        <taxon>unclassified sequences</taxon>
        <taxon>metagenomes</taxon>
        <taxon>ecological metagenomes</taxon>
    </lineage>
</organism>
<accession>A0A0F9L2E1</accession>
<dbReference type="AlphaFoldDB" id="A0A0F9L2E1"/>
<evidence type="ECO:0008006" key="2">
    <source>
        <dbReference type="Google" id="ProtNLM"/>
    </source>
</evidence>
<dbReference type="SUPFAM" id="SSF56784">
    <property type="entry name" value="HAD-like"/>
    <property type="match status" value="1"/>
</dbReference>
<comment type="caution">
    <text evidence="1">The sequence shown here is derived from an EMBL/GenBank/DDBJ whole genome shotgun (WGS) entry which is preliminary data.</text>
</comment>
<dbReference type="InterPro" id="IPR023214">
    <property type="entry name" value="HAD_sf"/>
</dbReference>
<evidence type="ECO:0000313" key="1">
    <source>
        <dbReference type="EMBL" id="KKM81256.1"/>
    </source>
</evidence>
<gene>
    <name evidence="1" type="ORF">LCGC14_1331620</name>
</gene>
<name>A0A0F9L2E1_9ZZZZ</name>
<protein>
    <recommendedName>
        <fullName evidence="2">FCP1 homology domain-containing protein</fullName>
    </recommendedName>
</protein>
<dbReference type="Gene3D" id="3.40.50.1000">
    <property type="entry name" value="HAD superfamily/HAD-like"/>
    <property type="match status" value="1"/>
</dbReference>
<reference evidence="1" key="1">
    <citation type="journal article" date="2015" name="Nature">
        <title>Complex archaea that bridge the gap between prokaryotes and eukaryotes.</title>
        <authorList>
            <person name="Spang A."/>
            <person name="Saw J.H."/>
            <person name="Jorgensen S.L."/>
            <person name="Zaremba-Niedzwiedzka K."/>
            <person name="Martijn J."/>
            <person name="Lind A.E."/>
            <person name="van Eijk R."/>
            <person name="Schleper C."/>
            <person name="Guy L."/>
            <person name="Ettema T.J."/>
        </authorList>
    </citation>
    <scope>NUCLEOTIDE SEQUENCE</scope>
</reference>
<dbReference type="EMBL" id="LAZR01008050">
    <property type="protein sequence ID" value="KKM81256.1"/>
    <property type="molecule type" value="Genomic_DNA"/>
</dbReference>
<sequence>MGNDLETYKKTVCLDFDGVVYSYESGWQKDEFYLPDPPVQNARWAINRLRESHRVAIHSTRCKTEKGRKTIEEWLKKHDIVVDEISEHKPIAYVYVDDRGLKFDGDWIRIVPEIVGYVSYMDYGKGKAGGISNKEEKK</sequence>
<dbReference type="InterPro" id="IPR036412">
    <property type="entry name" value="HAD-like_sf"/>
</dbReference>
<proteinExistence type="predicted"/>